<evidence type="ECO:0000256" key="6">
    <source>
        <dbReference type="SAM" id="Phobius"/>
    </source>
</evidence>
<sequence length="201" mass="22057">MMNFIAILFVDYLVYGPWRDPEGFNFPLSIQFPDYARMGFLTGQASYEGLIMLIIFAALVYAIMQYTTVGFEFRVVGESPEVARHSGISYAKTLLLGGLISGGLAGVAGFTVVSGLIGRLRPRASPGYGYTAIIVAFLATLNPWLIIPAGIFFGGLLVAGDVIQSTLDLPFAAVQIFQSVIFLFIIMGEFAKRYRIVIRFR</sequence>
<name>A0A832ZV03_CALS0</name>
<dbReference type="PANTHER" id="PTHR47089:SF1">
    <property type="entry name" value="GUANOSINE ABC TRANSPORTER PERMEASE PROTEIN NUPP"/>
    <property type="match status" value="1"/>
</dbReference>
<dbReference type="InterPro" id="IPR001851">
    <property type="entry name" value="ABC_transp_permease"/>
</dbReference>
<feature type="transmembrane region" description="Helical" evidence="6">
    <location>
        <begin position="171"/>
        <end position="191"/>
    </location>
</feature>
<dbReference type="PANTHER" id="PTHR47089">
    <property type="entry name" value="ABC TRANSPORTER, PERMEASE PROTEIN"/>
    <property type="match status" value="1"/>
</dbReference>
<reference evidence="7" key="1">
    <citation type="journal article" date="2020" name="ISME J.">
        <title>Gammaproteobacteria mediating utilization of methyl-, sulfur- and petroleum organic compounds in deep ocean hydrothermal plumes.</title>
        <authorList>
            <person name="Zhou Z."/>
            <person name="Liu Y."/>
            <person name="Pan J."/>
            <person name="Cron B.R."/>
            <person name="Toner B.M."/>
            <person name="Anantharaman K."/>
            <person name="Breier J.A."/>
            <person name="Dick G.J."/>
            <person name="Li M."/>
        </authorList>
    </citation>
    <scope>NUCLEOTIDE SEQUENCE</scope>
    <source>
        <strain evidence="7">SZUA-1515</strain>
    </source>
</reference>
<feature type="transmembrane region" description="Helical" evidence="6">
    <location>
        <begin position="130"/>
        <end position="159"/>
    </location>
</feature>
<comment type="subcellular location">
    <subcellularLocation>
        <location evidence="1">Cell membrane</location>
        <topology evidence="1">Multi-pass membrane protein</topology>
    </subcellularLocation>
</comment>
<dbReference type="Proteomes" id="UP000608579">
    <property type="component" value="Unassembled WGS sequence"/>
</dbReference>
<dbReference type="Pfam" id="PF02653">
    <property type="entry name" value="BPD_transp_2"/>
    <property type="match status" value="1"/>
</dbReference>
<keyword evidence="3 6" id="KW-0812">Transmembrane</keyword>
<dbReference type="CDD" id="cd06580">
    <property type="entry name" value="TM_PBP1_transp_TpRbsC_like"/>
    <property type="match status" value="1"/>
</dbReference>
<dbReference type="GO" id="GO:0022857">
    <property type="term" value="F:transmembrane transporter activity"/>
    <property type="evidence" value="ECO:0007669"/>
    <property type="project" value="InterPro"/>
</dbReference>
<proteinExistence type="predicted"/>
<dbReference type="GO" id="GO:0005886">
    <property type="term" value="C:plasma membrane"/>
    <property type="evidence" value="ECO:0007669"/>
    <property type="project" value="UniProtKB-SubCell"/>
</dbReference>
<evidence type="ECO:0000256" key="4">
    <source>
        <dbReference type="ARBA" id="ARBA00022989"/>
    </source>
</evidence>
<dbReference type="EMBL" id="DQVM01000048">
    <property type="protein sequence ID" value="HIQ29453.1"/>
    <property type="molecule type" value="Genomic_DNA"/>
</dbReference>
<evidence type="ECO:0000256" key="2">
    <source>
        <dbReference type="ARBA" id="ARBA00022475"/>
    </source>
</evidence>
<feature type="transmembrane region" description="Helical" evidence="6">
    <location>
        <begin position="94"/>
        <end position="118"/>
    </location>
</feature>
<keyword evidence="4 6" id="KW-1133">Transmembrane helix</keyword>
<evidence type="ECO:0000256" key="1">
    <source>
        <dbReference type="ARBA" id="ARBA00004651"/>
    </source>
</evidence>
<evidence type="ECO:0000313" key="8">
    <source>
        <dbReference type="Proteomes" id="UP000608579"/>
    </source>
</evidence>
<keyword evidence="2" id="KW-1003">Cell membrane</keyword>
<gene>
    <name evidence="7" type="ORF">EYH45_02690</name>
</gene>
<keyword evidence="5 6" id="KW-0472">Membrane</keyword>
<evidence type="ECO:0000313" key="7">
    <source>
        <dbReference type="EMBL" id="HIQ29453.1"/>
    </source>
</evidence>
<protein>
    <submittedName>
        <fullName evidence="7">ABC transporter permease</fullName>
    </submittedName>
</protein>
<organism evidence="7 8">
    <name type="scientific">Caldiarchaeum subterraneum</name>
    <dbReference type="NCBI Taxonomy" id="311458"/>
    <lineage>
        <taxon>Archaea</taxon>
        <taxon>Nitrososphaerota</taxon>
        <taxon>Candidatus Caldarchaeales</taxon>
        <taxon>Candidatus Caldarchaeaceae</taxon>
        <taxon>Candidatus Caldarchaeum</taxon>
    </lineage>
</organism>
<accession>A0A832ZV03</accession>
<evidence type="ECO:0000256" key="3">
    <source>
        <dbReference type="ARBA" id="ARBA00022692"/>
    </source>
</evidence>
<evidence type="ECO:0000256" key="5">
    <source>
        <dbReference type="ARBA" id="ARBA00023136"/>
    </source>
</evidence>
<comment type="caution">
    <text evidence="7">The sequence shown here is derived from an EMBL/GenBank/DDBJ whole genome shotgun (WGS) entry which is preliminary data.</text>
</comment>
<feature type="transmembrane region" description="Helical" evidence="6">
    <location>
        <begin position="45"/>
        <end position="64"/>
    </location>
</feature>
<dbReference type="AlphaFoldDB" id="A0A832ZV03"/>